<gene>
    <name evidence="7" type="ORF">J2Z66_006832</name>
</gene>
<evidence type="ECO:0000256" key="2">
    <source>
        <dbReference type="ARBA" id="ARBA00022670"/>
    </source>
</evidence>
<dbReference type="Pfam" id="PF17820">
    <property type="entry name" value="PDZ_6"/>
    <property type="match status" value="1"/>
</dbReference>
<dbReference type="SMART" id="SM00228">
    <property type="entry name" value="PDZ"/>
    <property type="match status" value="1"/>
</dbReference>
<dbReference type="InterPro" id="IPR036034">
    <property type="entry name" value="PDZ_sf"/>
</dbReference>
<proteinExistence type="inferred from homology"/>
<protein>
    <submittedName>
        <fullName evidence="7">Carboxyl-terminal processing protease</fullName>
        <ecNumber evidence="7">3.4.21.102</ecNumber>
    </submittedName>
</protein>
<dbReference type="InterPro" id="IPR004447">
    <property type="entry name" value="Peptidase_S41A"/>
</dbReference>
<dbReference type="Proteomes" id="UP001519287">
    <property type="component" value="Unassembled WGS sequence"/>
</dbReference>
<dbReference type="EC" id="3.4.21.102" evidence="7"/>
<evidence type="ECO:0000256" key="1">
    <source>
        <dbReference type="ARBA" id="ARBA00009179"/>
    </source>
</evidence>
<comment type="caution">
    <text evidence="7">The sequence shown here is derived from an EMBL/GenBank/DDBJ whole genome shotgun (WGS) entry which is preliminary data.</text>
</comment>
<evidence type="ECO:0000256" key="4">
    <source>
        <dbReference type="ARBA" id="ARBA00022825"/>
    </source>
</evidence>
<comment type="similarity">
    <text evidence="1 5">Belongs to the peptidase S41A family.</text>
</comment>
<keyword evidence="2 5" id="KW-0645">Protease</keyword>
<dbReference type="InterPro" id="IPR001478">
    <property type="entry name" value="PDZ"/>
</dbReference>
<sequence length="483" mass="52838">MIKQWTQWTQWTKLKWMVAVTAAIVMAFPLLATAKGSDSDTQQVRDILSQVHVSGVSESALAGKSIDEMLKLLDDPYTDYFSPEELEQFSNILENNYVGMGARVGFDENGVFIVEVFAGSPAEKAGIQRDDYIKAVDGAPTDGLALDVVVNKIKGEAGTSVEVTVERDGKFIKFPLIRDAVNIPEVYSKHFEGNVGYMQITDFSSDAELEFDQQLKELQVKGLDALIIDLRNDPGGLLSTALNISKHFIQEGTLIYMKDRNDNSTPLKITGGSKLGVPVHILLNEYSASASEVLAGALQDYGIAKVIGMQSYGKGSVQRLYGLEEGGALKVTVEEYLTPNKHEVNHVGITPDLKVDGSAAQMITALRKSGITDIKVQVSKHKVLFNGVEVIDSFNLVRENGKLFAPTRALAALINAEISWNDKLRTIDIAFQGGNHSFSAASSDILIENGTSYVNVEHFRKFFPQLVVEDQGEQLTTLTARGN</sequence>
<dbReference type="InterPro" id="IPR005151">
    <property type="entry name" value="Tail-specific_protease"/>
</dbReference>
<evidence type="ECO:0000313" key="7">
    <source>
        <dbReference type="EMBL" id="MBP1995190.1"/>
    </source>
</evidence>
<dbReference type="SUPFAM" id="SSF55383">
    <property type="entry name" value="Copper amine oxidase, domain N"/>
    <property type="match status" value="1"/>
</dbReference>
<dbReference type="RefSeq" id="WP_209977010.1">
    <property type="nucleotide sequence ID" value="NZ_JAGGLB010000032.1"/>
</dbReference>
<keyword evidence="8" id="KW-1185">Reference proteome</keyword>
<dbReference type="Gene3D" id="2.30.42.10">
    <property type="match status" value="1"/>
</dbReference>
<keyword evidence="4 5" id="KW-0720">Serine protease</keyword>
<dbReference type="CDD" id="cd06782">
    <property type="entry name" value="cpPDZ_CPP-like"/>
    <property type="match status" value="1"/>
</dbReference>
<accession>A0ABS4J5W0</accession>
<reference evidence="7 8" key="1">
    <citation type="submission" date="2021-03" db="EMBL/GenBank/DDBJ databases">
        <title>Genomic Encyclopedia of Type Strains, Phase IV (KMG-IV): sequencing the most valuable type-strain genomes for metagenomic binning, comparative biology and taxonomic classification.</title>
        <authorList>
            <person name="Goeker M."/>
        </authorList>
    </citation>
    <scope>NUCLEOTIDE SEQUENCE [LARGE SCALE GENOMIC DNA]</scope>
    <source>
        <strain evidence="7 8">DSM 26048</strain>
    </source>
</reference>
<evidence type="ECO:0000256" key="3">
    <source>
        <dbReference type="ARBA" id="ARBA00022801"/>
    </source>
</evidence>
<dbReference type="SMART" id="SM00245">
    <property type="entry name" value="TSPc"/>
    <property type="match status" value="1"/>
</dbReference>
<name>A0ABS4J5W0_9BACL</name>
<evidence type="ECO:0000256" key="5">
    <source>
        <dbReference type="RuleBase" id="RU004404"/>
    </source>
</evidence>
<organism evidence="7 8">
    <name type="scientific">Paenibacillus eucommiae</name>
    <dbReference type="NCBI Taxonomy" id="1355755"/>
    <lineage>
        <taxon>Bacteria</taxon>
        <taxon>Bacillati</taxon>
        <taxon>Bacillota</taxon>
        <taxon>Bacilli</taxon>
        <taxon>Bacillales</taxon>
        <taxon>Paenibacillaceae</taxon>
        <taxon>Paenibacillus</taxon>
    </lineage>
</organism>
<dbReference type="Gene3D" id="3.90.226.10">
    <property type="entry name" value="2-enoyl-CoA Hydratase, Chain A, domain 1"/>
    <property type="match status" value="1"/>
</dbReference>
<dbReference type="GO" id="GO:0006508">
    <property type="term" value="P:proteolysis"/>
    <property type="evidence" value="ECO:0007669"/>
    <property type="project" value="UniProtKB-KW"/>
</dbReference>
<dbReference type="Gene3D" id="3.30.750.44">
    <property type="match status" value="1"/>
</dbReference>
<dbReference type="SUPFAM" id="SSF50156">
    <property type="entry name" value="PDZ domain-like"/>
    <property type="match status" value="1"/>
</dbReference>
<dbReference type="Pfam" id="PF03572">
    <property type="entry name" value="Peptidase_S41"/>
    <property type="match status" value="1"/>
</dbReference>
<dbReference type="EMBL" id="JAGGLB010000032">
    <property type="protein sequence ID" value="MBP1995190.1"/>
    <property type="molecule type" value="Genomic_DNA"/>
</dbReference>
<dbReference type="InterPro" id="IPR041489">
    <property type="entry name" value="PDZ_6"/>
</dbReference>
<evidence type="ECO:0000259" key="6">
    <source>
        <dbReference type="PROSITE" id="PS50106"/>
    </source>
</evidence>
<evidence type="ECO:0000313" key="8">
    <source>
        <dbReference type="Proteomes" id="UP001519287"/>
    </source>
</evidence>
<dbReference type="GO" id="GO:0004252">
    <property type="term" value="F:serine-type endopeptidase activity"/>
    <property type="evidence" value="ECO:0007669"/>
    <property type="project" value="UniProtKB-EC"/>
</dbReference>
<dbReference type="PANTHER" id="PTHR32060">
    <property type="entry name" value="TAIL-SPECIFIC PROTEASE"/>
    <property type="match status" value="1"/>
</dbReference>
<dbReference type="PROSITE" id="PS50106">
    <property type="entry name" value="PDZ"/>
    <property type="match status" value="1"/>
</dbReference>
<dbReference type="InterPro" id="IPR029045">
    <property type="entry name" value="ClpP/crotonase-like_dom_sf"/>
</dbReference>
<dbReference type="CDD" id="cd07560">
    <property type="entry name" value="Peptidase_S41_CPP"/>
    <property type="match status" value="1"/>
</dbReference>
<dbReference type="InterPro" id="IPR036582">
    <property type="entry name" value="Mao_N_sf"/>
</dbReference>
<dbReference type="PANTHER" id="PTHR32060:SF30">
    <property type="entry name" value="CARBOXY-TERMINAL PROCESSING PROTEASE CTPA"/>
    <property type="match status" value="1"/>
</dbReference>
<feature type="domain" description="PDZ" evidence="6">
    <location>
        <begin position="101"/>
        <end position="154"/>
    </location>
</feature>
<keyword evidence="3 5" id="KW-0378">Hydrolase</keyword>
<dbReference type="NCBIfam" id="TIGR00225">
    <property type="entry name" value="prc"/>
    <property type="match status" value="1"/>
</dbReference>
<dbReference type="SUPFAM" id="SSF52096">
    <property type="entry name" value="ClpP/crotonase"/>
    <property type="match status" value="1"/>
</dbReference>